<evidence type="ECO:0000313" key="3">
    <source>
        <dbReference type="Proteomes" id="UP000242146"/>
    </source>
</evidence>
<gene>
    <name evidence="2" type="ORF">DM01DRAFT_1406472</name>
</gene>
<accession>A0A1X2GMH2</accession>
<feature type="compositionally biased region" description="Basic and acidic residues" evidence="1">
    <location>
        <begin position="57"/>
        <end position="67"/>
    </location>
</feature>
<dbReference type="Proteomes" id="UP000242146">
    <property type="component" value="Unassembled WGS sequence"/>
</dbReference>
<dbReference type="AlphaFoldDB" id="A0A1X2GMH2"/>
<proteinExistence type="predicted"/>
<comment type="caution">
    <text evidence="2">The sequence shown here is derived from an EMBL/GenBank/DDBJ whole genome shotgun (WGS) entry which is preliminary data.</text>
</comment>
<organism evidence="2 3">
    <name type="scientific">Hesseltinella vesiculosa</name>
    <dbReference type="NCBI Taxonomy" id="101127"/>
    <lineage>
        <taxon>Eukaryota</taxon>
        <taxon>Fungi</taxon>
        <taxon>Fungi incertae sedis</taxon>
        <taxon>Mucoromycota</taxon>
        <taxon>Mucoromycotina</taxon>
        <taxon>Mucoromycetes</taxon>
        <taxon>Mucorales</taxon>
        <taxon>Cunninghamellaceae</taxon>
        <taxon>Hesseltinella</taxon>
    </lineage>
</organism>
<evidence type="ECO:0000313" key="2">
    <source>
        <dbReference type="EMBL" id="ORX57048.1"/>
    </source>
</evidence>
<feature type="region of interest" description="Disordered" evidence="1">
    <location>
        <begin position="16"/>
        <end position="78"/>
    </location>
</feature>
<reference evidence="2 3" key="1">
    <citation type="submission" date="2016-07" db="EMBL/GenBank/DDBJ databases">
        <title>Pervasive Adenine N6-methylation of Active Genes in Fungi.</title>
        <authorList>
            <consortium name="DOE Joint Genome Institute"/>
            <person name="Mondo S.J."/>
            <person name="Dannebaum R.O."/>
            <person name="Kuo R.C."/>
            <person name="Labutti K."/>
            <person name="Haridas S."/>
            <person name="Kuo A."/>
            <person name="Salamov A."/>
            <person name="Ahrendt S.R."/>
            <person name="Lipzen A."/>
            <person name="Sullivan W."/>
            <person name="Andreopoulos W.B."/>
            <person name="Clum A."/>
            <person name="Lindquist E."/>
            <person name="Daum C."/>
            <person name="Ramamoorthy G.K."/>
            <person name="Gryganskyi A."/>
            <person name="Culley D."/>
            <person name="Magnuson J.K."/>
            <person name="James T.Y."/>
            <person name="O'Malley M.A."/>
            <person name="Stajich J.E."/>
            <person name="Spatafora J.W."/>
            <person name="Visel A."/>
            <person name="Grigoriev I.V."/>
        </authorList>
    </citation>
    <scope>NUCLEOTIDE SEQUENCE [LARGE SCALE GENOMIC DNA]</scope>
    <source>
        <strain evidence="2 3">NRRL 3301</strain>
    </source>
</reference>
<sequence>MSTRLAKQSLDLLIKPKSKKVEKSPINKKQKLPDTNKGLKKIKYELRYGHQQRLRKERAQKQQKENPIDALIQSKEEEQRQLKRNIKLLSSRWKSSALERSLQDEISKK</sequence>
<name>A0A1X2GMH2_9FUNG</name>
<protein>
    <submittedName>
        <fullName evidence="2">Uncharacterized protein</fullName>
    </submittedName>
</protein>
<dbReference type="EMBL" id="MCGT01000009">
    <property type="protein sequence ID" value="ORX57048.1"/>
    <property type="molecule type" value="Genomic_DNA"/>
</dbReference>
<keyword evidence="3" id="KW-1185">Reference proteome</keyword>
<evidence type="ECO:0000256" key="1">
    <source>
        <dbReference type="SAM" id="MobiDB-lite"/>
    </source>
</evidence>
<dbReference type="OrthoDB" id="2284644at2759"/>